<evidence type="ECO:0000256" key="3">
    <source>
        <dbReference type="SAM" id="MobiDB-lite"/>
    </source>
</evidence>
<dbReference type="PANTHER" id="PTHR46122">
    <property type="entry name" value="GALACTOSE OXIDASE/KELCH REPEAT PROTEIN-RELATED"/>
    <property type="match status" value="1"/>
</dbReference>
<feature type="domain" description="NAF" evidence="5">
    <location>
        <begin position="1065"/>
        <end position="1089"/>
    </location>
</feature>
<dbReference type="InterPro" id="IPR011009">
    <property type="entry name" value="Kinase-like_dom_sf"/>
</dbReference>
<feature type="non-terminal residue" evidence="6">
    <location>
        <position position="1"/>
    </location>
</feature>
<dbReference type="InterPro" id="IPR006652">
    <property type="entry name" value="Kelch_1"/>
</dbReference>
<evidence type="ECO:0000256" key="1">
    <source>
        <dbReference type="ARBA" id="ARBA00022441"/>
    </source>
</evidence>
<dbReference type="Pfam" id="PF01344">
    <property type="entry name" value="Kelch_1"/>
    <property type="match status" value="2"/>
</dbReference>
<evidence type="ECO:0000256" key="2">
    <source>
        <dbReference type="ARBA" id="ARBA00022737"/>
    </source>
</evidence>
<name>A0ABQ8AMP5_BRANA</name>
<dbReference type="InterPro" id="IPR029064">
    <property type="entry name" value="Ribosomal_eL30-like_sf"/>
</dbReference>
<proteinExistence type="predicted"/>
<dbReference type="InterPro" id="IPR052439">
    <property type="entry name" value="F-box/Kelch-repeat"/>
</dbReference>
<dbReference type="SUPFAM" id="SSF117281">
    <property type="entry name" value="Kelch motif"/>
    <property type="match status" value="2"/>
</dbReference>
<reference evidence="6 7" key="1">
    <citation type="submission" date="2021-05" db="EMBL/GenBank/DDBJ databases">
        <title>Genome Assembly of Synthetic Allotetraploid Brassica napus Reveals Homoeologous Exchanges between Subgenomes.</title>
        <authorList>
            <person name="Davis J.T."/>
        </authorList>
    </citation>
    <scope>NUCLEOTIDE SEQUENCE [LARGE SCALE GENOMIC DNA]</scope>
    <source>
        <strain evidence="7">cv. Da-Ae</strain>
        <tissue evidence="6">Seedling</tissue>
    </source>
</reference>
<dbReference type="SMART" id="SM00256">
    <property type="entry name" value="FBOX"/>
    <property type="match status" value="2"/>
</dbReference>
<dbReference type="InterPro" id="IPR000719">
    <property type="entry name" value="Prot_kinase_dom"/>
</dbReference>
<feature type="compositionally biased region" description="Polar residues" evidence="3">
    <location>
        <begin position="790"/>
        <end position="800"/>
    </location>
</feature>
<dbReference type="Gene3D" id="3.30.310.80">
    <property type="entry name" value="Kinase associated domain 1, KA1"/>
    <property type="match status" value="1"/>
</dbReference>
<dbReference type="PANTHER" id="PTHR46122:SF18">
    <property type="entry name" value="F-BOX DOMAIN-CONTAINING PROTEIN"/>
    <property type="match status" value="1"/>
</dbReference>
<dbReference type="Gene3D" id="3.30.1330.30">
    <property type="match status" value="1"/>
</dbReference>
<dbReference type="InterPro" id="IPR018451">
    <property type="entry name" value="NAF/FISL_domain"/>
</dbReference>
<dbReference type="Proteomes" id="UP000824890">
    <property type="component" value="Unassembled WGS sequence"/>
</dbReference>
<dbReference type="SUPFAM" id="SSF55315">
    <property type="entry name" value="L30e-like"/>
    <property type="match status" value="1"/>
</dbReference>
<evidence type="ECO:0000313" key="7">
    <source>
        <dbReference type="Proteomes" id="UP000824890"/>
    </source>
</evidence>
<dbReference type="Pfam" id="PF00069">
    <property type="entry name" value="Pkinase"/>
    <property type="match status" value="1"/>
</dbReference>
<organism evidence="6 7">
    <name type="scientific">Brassica napus</name>
    <name type="common">Rape</name>
    <dbReference type="NCBI Taxonomy" id="3708"/>
    <lineage>
        <taxon>Eukaryota</taxon>
        <taxon>Viridiplantae</taxon>
        <taxon>Streptophyta</taxon>
        <taxon>Embryophyta</taxon>
        <taxon>Tracheophyta</taxon>
        <taxon>Spermatophyta</taxon>
        <taxon>Magnoliopsida</taxon>
        <taxon>eudicotyledons</taxon>
        <taxon>Gunneridae</taxon>
        <taxon>Pentapetalae</taxon>
        <taxon>rosids</taxon>
        <taxon>malvids</taxon>
        <taxon>Brassicales</taxon>
        <taxon>Brassicaceae</taxon>
        <taxon>Brassiceae</taxon>
        <taxon>Brassica</taxon>
    </lineage>
</organism>
<evidence type="ECO:0000259" key="5">
    <source>
        <dbReference type="PROSITE" id="PS50816"/>
    </source>
</evidence>
<dbReference type="PROSITE" id="PS50011">
    <property type="entry name" value="PROTEIN_KINASE_DOM"/>
    <property type="match status" value="1"/>
</dbReference>
<sequence>IVMSILSQSKPMKKVPIIGTMPIILDMNVDSSSASEGEESGETKEIAQSLACLTSQNAYHVAPQLLYELQVEIFARVPCPEYWKLQFLNKQFSQLLKSSEIFRTRRELGLVKPYFFMLSSNDRRWTMFDEDFKSFQRLPKLSSDINFFSGDKETICVGTQLIVIWRNKEGITVWRYELAMHKWFKGPEMITPRIMFGSASHGTNAFFAGGFKISKNGVEVVSIVEKYNAETKTWASIHPMHRRRKLCSGCVLRGKFYVLGGQNENNENLTCAGRYDEETDSWELIPNMLAGMTLSIFQAPPRIAVVNGNLYLLETSLNELRVYNVNTNTWKKLGIIPVMVHLTKGWGVAFKSVKDNLMVIGASSNRPHSQKMGTYKCYPSPDMEEIHWEELCCRGGSLKHFILNCCSKPMKKLPIIGTMPIILDMDADSSPDSKGEEMGETAHSHACLTSQNAYQTAPQLLYELQVEIFARVPCCEYWKLQFLNNQFSQLLKSSEIFRTRRELGLVKPYFFILSSSDRRWTMFDEDFKSFQRLPKLSSDINFFSGDKETICVGTQLIVIWRNKEGITVWRYELAMHKWFKGPEMITPRIMFASASHGTNAFFAGGFTISENGVEVLCSGCFLRGKFYVLGGQNENNENLTCAESYDEETNSWELIPDMLADMSLSIFQAPPRIAVVNDTLYLLETSLNELRVYNVNTNTWKKLGTIPVMAHLTKGWGVVFKSVKDNLMLIGASFNRLHSQKWGIYKSCPSPDMEEIHWEDICCRGGSLNHSILNCCGHGHHHHHHRSIAGTWSSPPSSIPQERKEENGGGGVVYYGPISSTLGKSALSGCTLELTLRKARAHGSVVRALHESAKLIEKGVAQLCVLADYVKLVKALCADHSINLLTVPSAKTLGEWAGLCKIDSEGNARKVVGRSKFSRREDSLLHSTCGTPNYVAPEVINNKGYDGAKADLWSCGVILFVLMAGYLPFEDSNLASLYKKIFKAEFTCPHWFSATSTGLSRSEVIFYNGQRITFAEVIENEWFNKGYKAPKYENANVSLDDVDAIFDESGESQKLVVERREEGLRTPVTRNAFELISTFKGLNLGSLFEKQMVFQVAPSLYMVEMRKSGGDTLEFHKFYKNLTTGLKDIVWKTIDEVKEEGTQGGAVVAS</sequence>
<comment type="caution">
    <text evidence="6">The sequence shown here is derived from an EMBL/GenBank/DDBJ whole genome shotgun (WGS) entry which is preliminary data.</text>
</comment>
<evidence type="ECO:0000313" key="6">
    <source>
        <dbReference type="EMBL" id="KAH0893787.1"/>
    </source>
</evidence>
<dbReference type="SMART" id="SM00220">
    <property type="entry name" value="S_TKc"/>
    <property type="match status" value="1"/>
</dbReference>
<feature type="domain" description="Protein kinase" evidence="4">
    <location>
        <begin position="681"/>
        <end position="1023"/>
    </location>
</feature>
<dbReference type="Gene3D" id="2.120.10.80">
    <property type="entry name" value="Kelch-type beta propeller"/>
    <property type="match status" value="2"/>
</dbReference>
<keyword evidence="1" id="KW-0880">Kelch repeat</keyword>
<evidence type="ECO:0000259" key="4">
    <source>
        <dbReference type="PROSITE" id="PS50011"/>
    </source>
</evidence>
<dbReference type="PROSITE" id="PS50816">
    <property type="entry name" value="NAF"/>
    <property type="match status" value="1"/>
</dbReference>
<protein>
    <submittedName>
        <fullName evidence="6">Uncharacterized protein</fullName>
    </submittedName>
</protein>
<feature type="region of interest" description="Disordered" evidence="3">
    <location>
        <begin position="786"/>
        <end position="807"/>
    </location>
</feature>
<dbReference type="EMBL" id="JAGKQM010000013">
    <property type="protein sequence ID" value="KAH0893787.1"/>
    <property type="molecule type" value="Genomic_DNA"/>
</dbReference>
<keyword evidence="7" id="KW-1185">Reference proteome</keyword>
<gene>
    <name evidence="6" type="ORF">HID58_056216</name>
</gene>
<dbReference type="InterPro" id="IPR001810">
    <property type="entry name" value="F-box_dom"/>
</dbReference>
<dbReference type="SMART" id="SM00612">
    <property type="entry name" value="Kelch"/>
    <property type="match status" value="5"/>
</dbReference>
<dbReference type="SUPFAM" id="SSF56112">
    <property type="entry name" value="Protein kinase-like (PK-like)"/>
    <property type="match status" value="1"/>
</dbReference>
<dbReference type="InterPro" id="IPR015915">
    <property type="entry name" value="Kelch-typ_b-propeller"/>
</dbReference>
<keyword evidence="2" id="KW-0677">Repeat</keyword>
<accession>A0ABQ8AMP5</accession>
<dbReference type="Gene3D" id="1.10.510.10">
    <property type="entry name" value="Transferase(Phosphotransferase) domain 1"/>
    <property type="match status" value="1"/>
</dbReference>